<organism evidence="3 4">
    <name type="scientific">Aureimonas endophytica</name>
    <dbReference type="NCBI Taxonomy" id="2027858"/>
    <lineage>
        <taxon>Bacteria</taxon>
        <taxon>Pseudomonadati</taxon>
        <taxon>Pseudomonadota</taxon>
        <taxon>Alphaproteobacteria</taxon>
        <taxon>Hyphomicrobiales</taxon>
        <taxon>Aurantimonadaceae</taxon>
        <taxon>Aureimonas</taxon>
    </lineage>
</organism>
<dbReference type="Proteomes" id="UP000644699">
    <property type="component" value="Unassembled WGS sequence"/>
</dbReference>
<dbReference type="InterPro" id="IPR025419">
    <property type="entry name" value="DUF4142"/>
</dbReference>
<gene>
    <name evidence="3" type="ORF">GCM10011390_33390</name>
</gene>
<evidence type="ECO:0000256" key="1">
    <source>
        <dbReference type="SAM" id="SignalP"/>
    </source>
</evidence>
<dbReference type="Gene3D" id="1.20.1260.10">
    <property type="match status" value="1"/>
</dbReference>
<dbReference type="AlphaFoldDB" id="A0A917E8N6"/>
<feature type="domain" description="DUF4142" evidence="2">
    <location>
        <begin position="47"/>
        <end position="182"/>
    </location>
</feature>
<proteinExistence type="predicted"/>
<evidence type="ECO:0000313" key="4">
    <source>
        <dbReference type="Proteomes" id="UP000644699"/>
    </source>
</evidence>
<dbReference type="InterPro" id="IPR012347">
    <property type="entry name" value="Ferritin-like"/>
</dbReference>
<dbReference type="RefSeq" id="WP_244639526.1">
    <property type="nucleotide sequence ID" value="NZ_BMIQ01000005.1"/>
</dbReference>
<reference evidence="3" key="2">
    <citation type="submission" date="2020-09" db="EMBL/GenBank/DDBJ databases">
        <authorList>
            <person name="Sun Q."/>
            <person name="Zhou Y."/>
        </authorList>
    </citation>
    <scope>NUCLEOTIDE SEQUENCE</scope>
    <source>
        <strain evidence="3">CGMCC 1.15367</strain>
    </source>
</reference>
<dbReference type="Pfam" id="PF13628">
    <property type="entry name" value="DUF4142"/>
    <property type="match status" value="1"/>
</dbReference>
<feature type="signal peptide" evidence="1">
    <location>
        <begin position="1"/>
        <end position="24"/>
    </location>
</feature>
<keyword evidence="4" id="KW-1185">Reference proteome</keyword>
<sequence length="190" mass="20827">MHRRQMLSSAIAISAVLVAGSAFAQETAKTTDPEKMGEAETKHSMMTMKVGALSLATSRIAAKKETGPKVAEFAMFEVAEQETIADILKSMKMDESAAKGEVAKPTDAEVMEMLDAEGRQMVEKLDKLSGKEFSTMYVTAQTEGHQKLLAIQEDYLKVGKNREHLNVTKLARGQIKEHLKLLADLKTELG</sequence>
<accession>A0A917E8N6</accession>
<comment type="caution">
    <text evidence="3">The sequence shown here is derived from an EMBL/GenBank/DDBJ whole genome shotgun (WGS) entry which is preliminary data.</text>
</comment>
<name>A0A917E8N6_9HYPH</name>
<evidence type="ECO:0000313" key="3">
    <source>
        <dbReference type="EMBL" id="GGE11581.1"/>
    </source>
</evidence>
<evidence type="ECO:0000259" key="2">
    <source>
        <dbReference type="Pfam" id="PF13628"/>
    </source>
</evidence>
<keyword evidence="1" id="KW-0732">Signal</keyword>
<reference evidence="3" key="1">
    <citation type="journal article" date="2014" name="Int. J. Syst. Evol. Microbiol.">
        <title>Complete genome sequence of Corynebacterium casei LMG S-19264T (=DSM 44701T), isolated from a smear-ripened cheese.</title>
        <authorList>
            <consortium name="US DOE Joint Genome Institute (JGI-PGF)"/>
            <person name="Walter F."/>
            <person name="Albersmeier A."/>
            <person name="Kalinowski J."/>
            <person name="Ruckert C."/>
        </authorList>
    </citation>
    <scope>NUCLEOTIDE SEQUENCE</scope>
    <source>
        <strain evidence="3">CGMCC 1.15367</strain>
    </source>
</reference>
<protein>
    <recommendedName>
        <fullName evidence="2">DUF4142 domain-containing protein</fullName>
    </recommendedName>
</protein>
<feature type="chain" id="PRO_5037388739" description="DUF4142 domain-containing protein" evidence="1">
    <location>
        <begin position="25"/>
        <end position="190"/>
    </location>
</feature>
<dbReference type="EMBL" id="BMIQ01000005">
    <property type="protein sequence ID" value="GGE11581.1"/>
    <property type="molecule type" value="Genomic_DNA"/>
</dbReference>